<name>A0A8H6ZGX4_9AGAR</name>
<reference evidence="2" key="1">
    <citation type="submission" date="2020-05" db="EMBL/GenBank/DDBJ databases">
        <title>Mycena genomes resolve the evolution of fungal bioluminescence.</title>
        <authorList>
            <person name="Tsai I.J."/>
        </authorList>
    </citation>
    <scope>NUCLEOTIDE SEQUENCE</scope>
    <source>
        <strain evidence="2">160909Yilan</strain>
    </source>
</reference>
<feature type="region of interest" description="Disordered" evidence="1">
    <location>
        <begin position="1"/>
        <end position="37"/>
    </location>
</feature>
<dbReference type="AlphaFoldDB" id="A0A8H6ZGX4"/>
<feature type="compositionally biased region" description="Acidic residues" evidence="1">
    <location>
        <begin position="103"/>
        <end position="123"/>
    </location>
</feature>
<evidence type="ECO:0000256" key="1">
    <source>
        <dbReference type="SAM" id="MobiDB-lite"/>
    </source>
</evidence>
<evidence type="ECO:0000313" key="3">
    <source>
        <dbReference type="Proteomes" id="UP000623467"/>
    </source>
</evidence>
<sequence>MLGRCRPSSISAPSASPYPTRGIHIHLNPSDPGRHLRSGECDRCVGIMYEDEWIPRERGTLIPDFRGVDSVDRPYLKPPALETVEWTFWHDEVDENDEHKYEEEEDEEQDGDEDGDDDDHDDG</sequence>
<dbReference type="EMBL" id="JACAZH010000001">
    <property type="protein sequence ID" value="KAF7377567.1"/>
    <property type="molecule type" value="Genomic_DNA"/>
</dbReference>
<feature type="region of interest" description="Disordered" evidence="1">
    <location>
        <begin position="93"/>
        <end position="123"/>
    </location>
</feature>
<protein>
    <submittedName>
        <fullName evidence="2">Uncharacterized protein</fullName>
    </submittedName>
</protein>
<evidence type="ECO:0000313" key="2">
    <source>
        <dbReference type="EMBL" id="KAF7377567.1"/>
    </source>
</evidence>
<dbReference type="OrthoDB" id="3167300at2759"/>
<gene>
    <name evidence="2" type="ORF">MSAN_00179000</name>
</gene>
<keyword evidence="3" id="KW-1185">Reference proteome</keyword>
<organism evidence="2 3">
    <name type="scientific">Mycena sanguinolenta</name>
    <dbReference type="NCBI Taxonomy" id="230812"/>
    <lineage>
        <taxon>Eukaryota</taxon>
        <taxon>Fungi</taxon>
        <taxon>Dikarya</taxon>
        <taxon>Basidiomycota</taxon>
        <taxon>Agaricomycotina</taxon>
        <taxon>Agaricomycetes</taxon>
        <taxon>Agaricomycetidae</taxon>
        <taxon>Agaricales</taxon>
        <taxon>Marasmiineae</taxon>
        <taxon>Mycenaceae</taxon>
        <taxon>Mycena</taxon>
    </lineage>
</organism>
<comment type="caution">
    <text evidence="2">The sequence shown here is derived from an EMBL/GenBank/DDBJ whole genome shotgun (WGS) entry which is preliminary data.</text>
</comment>
<feature type="compositionally biased region" description="Low complexity" evidence="1">
    <location>
        <begin position="7"/>
        <end position="19"/>
    </location>
</feature>
<dbReference type="Proteomes" id="UP000623467">
    <property type="component" value="Unassembled WGS sequence"/>
</dbReference>
<proteinExistence type="predicted"/>
<accession>A0A8H6ZGX4</accession>